<feature type="non-terminal residue" evidence="2">
    <location>
        <position position="1"/>
    </location>
</feature>
<dbReference type="AlphaFoldDB" id="A0A383BNN1"/>
<name>A0A383BNN1_9ZZZZ</name>
<dbReference type="Gene3D" id="3.40.50.150">
    <property type="entry name" value="Vaccinia Virus protein VP39"/>
    <property type="match status" value="1"/>
</dbReference>
<dbReference type="InterPro" id="IPR029063">
    <property type="entry name" value="SAM-dependent_MTases_sf"/>
</dbReference>
<proteinExistence type="predicted"/>
<dbReference type="SUPFAM" id="SSF53335">
    <property type="entry name" value="S-adenosyl-L-methionine-dependent methyltransferases"/>
    <property type="match status" value="1"/>
</dbReference>
<dbReference type="GO" id="GO:0008757">
    <property type="term" value="F:S-adenosylmethionine-dependent methyltransferase activity"/>
    <property type="evidence" value="ECO:0007669"/>
    <property type="project" value="InterPro"/>
</dbReference>
<dbReference type="Pfam" id="PF08241">
    <property type="entry name" value="Methyltransf_11"/>
    <property type="match status" value="1"/>
</dbReference>
<accession>A0A383BNN1</accession>
<reference evidence="2" key="1">
    <citation type="submission" date="2018-05" db="EMBL/GenBank/DDBJ databases">
        <authorList>
            <person name="Lanie J.A."/>
            <person name="Ng W.-L."/>
            <person name="Kazmierczak K.M."/>
            <person name="Andrzejewski T.M."/>
            <person name="Davidsen T.M."/>
            <person name="Wayne K.J."/>
            <person name="Tettelin H."/>
            <person name="Glass J.I."/>
            <person name="Rusch D."/>
            <person name="Podicherti R."/>
            <person name="Tsui H.-C.T."/>
            <person name="Winkler M.E."/>
        </authorList>
    </citation>
    <scope>NUCLEOTIDE SEQUENCE</scope>
</reference>
<dbReference type="EMBL" id="UINC01202117">
    <property type="protein sequence ID" value="SVE21767.1"/>
    <property type="molecule type" value="Genomic_DNA"/>
</dbReference>
<evidence type="ECO:0000259" key="1">
    <source>
        <dbReference type="Pfam" id="PF08241"/>
    </source>
</evidence>
<gene>
    <name evidence="2" type="ORF">METZ01_LOCUS474621</name>
</gene>
<feature type="domain" description="Methyltransferase type 11" evidence="1">
    <location>
        <begin position="32"/>
        <end position="75"/>
    </location>
</feature>
<dbReference type="InterPro" id="IPR013216">
    <property type="entry name" value="Methyltransf_11"/>
</dbReference>
<organism evidence="2">
    <name type="scientific">marine metagenome</name>
    <dbReference type="NCBI Taxonomy" id="408172"/>
    <lineage>
        <taxon>unclassified sequences</taxon>
        <taxon>metagenomes</taxon>
        <taxon>ecological metagenomes</taxon>
    </lineage>
</organism>
<protein>
    <recommendedName>
        <fullName evidence="1">Methyltransferase type 11 domain-containing protein</fullName>
    </recommendedName>
</protein>
<evidence type="ECO:0000313" key="2">
    <source>
        <dbReference type="EMBL" id="SVE21767.1"/>
    </source>
</evidence>
<sequence length="212" mass="24537">QQADLYTRSPIQHCMKSSLFEVAGSDLTAYPDALPFESDCIDVLISHHLLDFSNRPQELLREFSRVVLPGGRLILLGFNPYSLWGVTRSLMSWCHRVPWNSHFLAPERLMDWLNDLNFRIDRTIYSEYGLPLIGRHRRRPDYSLGLSRRYNFPFGAVSIIVARKQVETMTPLKPNWFQRREFSNLSLVKPVARVHPGRIDLKQGTAMPDNGL</sequence>